<keyword evidence="2" id="KW-1185">Reference proteome</keyword>
<accession>A0A1T4W181</accession>
<dbReference type="STRING" id="39495.SAMN02745111_02120"/>
<reference evidence="1 2" key="1">
    <citation type="submission" date="2017-02" db="EMBL/GenBank/DDBJ databases">
        <authorList>
            <person name="Peterson S.W."/>
        </authorList>
    </citation>
    <scope>NUCLEOTIDE SEQUENCE [LARGE SCALE GENOMIC DNA]</scope>
    <source>
        <strain evidence="1 2">ATCC 35992</strain>
    </source>
</reference>
<gene>
    <name evidence="1" type="ORF">SAMN02745111_02120</name>
</gene>
<dbReference type="OrthoDB" id="9784571at2"/>
<organism evidence="1 2">
    <name type="scientific">Eubacterium uniforme</name>
    <dbReference type="NCBI Taxonomy" id="39495"/>
    <lineage>
        <taxon>Bacteria</taxon>
        <taxon>Bacillati</taxon>
        <taxon>Bacillota</taxon>
        <taxon>Clostridia</taxon>
        <taxon>Eubacteriales</taxon>
        <taxon>Eubacteriaceae</taxon>
        <taxon>Eubacterium</taxon>
    </lineage>
</organism>
<evidence type="ECO:0000313" key="2">
    <source>
        <dbReference type="Proteomes" id="UP000190814"/>
    </source>
</evidence>
<name>A0A1T4W181_9FIRM</name>
<dbReference type="RefSeq" id="WP_078766948.1">
    <property type="nucleotide sequence ID" value="NZ_FUXZ01000014.1"/>
</dbReference>
<dbReference type="Proteomes" id="UP000190814">
    <property type="component" value="Unassembled WGS sequence"/>
</dbReference>
<protein>
    <submittedName>
        <fullName evidence="1">Uncharacterized protein</fullName>
    </submittedName>
</protein>
<sequence length="322" mass="37776">MKLKRLILPLIICFMIIGGSRYLRDKSYEYNLDASIDKSGLFHNIAWGTSRDEVKKIFKKEIKIKPRVYQKEHLTMRARYYDSMKDVRADIVAFFDKNAGLKDVGIYIFENEGTGYDVDTLKDKYIKKLTEVYGSPSSEFDEHDYEWQTINGAVQLKVWDDEEKYNQIGIFYSSEYSKCTKGDRKGYFNSTSWGTSKDVFAERMEEKYGTYINQSEKVVDTEIKDYMNLKGIDASVTAFFDNGLYQVDCAYVIQNEAHYSVKEFKNIYITKFNYLYSKPTYEAYDQYRWETSEGTINMMVYNNAASGEPDVEISYSKKEERN</sequence>
<evidence type="ECO:0000313" key="1">
    <source>
        <dbReference type="EMBL" id="SKA70798.1"/>
    </source>
</evidence>
<proteinExistence type="predicted"/>
<dbReference type="AlphaFoldDB" id="A0A1T4W181"/>
<dbReference type="EMBL" id="FUXZ01000014">
    <property type="protein sequence ID" value="SKA70798.1"/>
    <property type="molecule type" value="Genomic_DNA"/>
</dbReference>